<proteinExistence type="predicted"/>
<sequence>MNITTMMRKKGDKQMAIGMIIDEETTELQGDLILLVSVDRANDTYDGKINANENIDGFDYLTLAKAVVEQCYKNAVDQGLDRVFIKQMLVDIVKSL</sequence>
<dbReference type="Proteomes" id="UP000184148">
    <property type="component" value="Unassembled WGS sequence"/>
</dbReference>
<evidence type="ECO:0000313" key="2">
    <source>
        <dbReference type="Proteomes" id="UP000184148"/>
    </source>
</evidence>
<name>A0A1M5CMU9_9FIRM</name>
<protein>
    <submittedName>
        <fullName evidence="1">Uncharacterized protein</fullName>
    </submittedName>
</protein>
<dbReference type="STRING" id="1121429.SAMN02745133_02975"/>
<reference evidence="2" key="1">
    <citation type="submission" date="2016-11" db="EMBL/GenBank/DDBJ databases">
        <authorList>
            <person name="Varghese N."/>
            <person name="Submissions S."/>
        </authorList>
    </citation>
    <scope>NUCLEOTIDE SEQUENCE [LARGE SCALE GENOMIC DNA]</scope>
    <source>
        <strain evidence="2">DSM 12395</strain>
    </source>
</reference>
<dbReference type="EMBL" id="FQUY01000034">
    <property type="protein sequence ID" value="SHF56041.1"/>
    <property type="molecule type" value="Genomic_DNA"/>
</dbReference>
<dbReference type="RefSeq" id="WP_073240143.1">
    <property type="nucleotide sequence ID" value="NZ_FQUY01000034.1"/>
</dbReference>
<evidence type="ECO:0000313" key="1">
    <source>
        <dbReference type="EMBL" id="SHF56041.1"/>
    </source>
</evidence>
<keyword evidence="2" id="KW-1185">Reference proteome</keyword>
<organism evidence="1 2">
    <name type="scientific">Desulforamulus putei DSM 12395</name>
    <dbReference type="NCBI Taxonomy" id="1121429"/>
    <lineage>
        <taxon>Bacteria</taxon>
        <taxon>Bacillati</taxon>
        <taxon>Bacillota</taxon>
        <taxon>Clostridia</taxon>
        <taxon>Eubacteriales</taxon>
        <taxon>Peptococcaceae</taxon>
        <taxon>Desulforamulus</taxon>
    </lineage>
</organism>
<accession>A0A1M5CMU9</accession>
<dbReference type="AlphaFoldDB" id="A0A1M5CMU9"/>
<gene>
    <name evidence="1" type="ORF">SAMN02745133_02975</name>
</gene>